<dbReference type="RefSeq" id="WP_285098024.1">
    <property type="nucleotide sequence ID" value="NZ_JARTOI010000001.1"/>
</dbReference>
<keyword evidence="2" id="KW-0081">Bacteriolytic enzyme</keyword>
<dbReference type="InterPro" id="IPR023346">
    <property type="entry name" value="Lysozyme-like_dom_sf"/>
</dbReference>
<comment type="caution">
    <text evidence="4">The sequence shown here is derived from an EMBL/GenBank/DDBJ whole genome shotgun (WGS) entry which is preliminary data.</text>
</comment>
<dbReference type="PROSITE" id="PS51257">
    <property type="entry name" value="PROKAR_LIPOPROTEIN"/>
    <property type="match status" value="1"/>
</dbReference>
<protein>
    <recommendedName>
        <fullName evidence="6">Lipoprotein</fullName>
    </recommendedName>
</protein>
<reference evidence="4" key="1">
    <citation type="submission" date="2023-01" db="EMBL/GenBank/DDBJ databases">
        <title>Genomic dissection of endemic carbapenem resistance: metallo-beta-lactamase gene dissemination through clonal, plasmid and integron transfer pathways.</title>
        <authorList>
            <person name="Macesic N."/>
        </authorList>
    </citation>
    <scope>NUCLEOTIDE SEQUENCE</scope>
    <source>
        <strain evidence="4">CPO382</strain>
    </source>
</reference>
<evidence type="ECO:0000313" key="4">
    <source>
        <dbReference type="EMBL" id="MDK5169070.1"/>
    </source>
</evidence>
<accession>A0ABT7G5N4</accession>
<dbReference type="Proteomes" id="UP001174748">
    <property type="component" value="Unassembled WGS sequence"/>
</dbReference>
<dbReference type="InterPro" id="IPR023347">
    <property type="entry name" value="Lysozyme_dom_sf"/>
</dbReference>
<evidence type="ECO:0000256" key="3">
    <source>
        <dbReference type="SAM" id="MobiDB-lite"/>
    </source>
</evidence>
<feature type="compositionally biased region" description="Low complexity" evidence="3">
    <location>
        <begin position="49"/>
        <end position="70"/>
    </location>
</feature>
<gene>
    <name evidence="4" type="ORF">P9921_01005</name>
</gene>
<organism evidence="4 5">
    <name type="scientific">Serratia nevei</name>
    <dbReference type="NCBI Taxonomy" id="2703794"/>
    <lineage>
        <taxon>Bacteria</taxon>
        <taxon>Pseudomonadati</taxon>
        <taxon>Pseudomonadota</taxon>
        <taxon>Gammaproteobacteria</taxon>
        <taxon>Enterobacterales</taxon>
        <taxon>Yersiniaceae</taxon>
        <taxon>Serratia</taxon>
    </lineage>
</organism>
<proteinExistence type="predicted"/>
<evidence type="ECO:0008006" key="6">
    <source>
        <dbReference type="Google" id="ProtNLM"/>
    </source>
</evidence>
<sequence>MKSKNNPTIIALSVAVLFLAGCNDKKDDSNALDILNNVQVDKKADTKAEAPQPQAAASTPTEASTGSGSTKRAASYPKSDSSISNQVAIAEIEANRPYTSIVSEVEGFRARPYSDVGQGFAVGNGWNMSFQSAANNRAWATKAGIAEPMIKAIVSINGRMQGAVPAGIEITPAQATTVAEAMRPTFEGPAIKLFGQSTWNKLQEHQKAVLVYHTEKVGPGGAAKYKGLIKAVQTYANSPTDSNAQAVVSHITYDYKIKYPDGSFKQMHDTRSQLYIGALFVDPQQYRYLLGKATAPTGFAATAKTAGFNIDSSKAAAEQVAAQDQFNKELDTLADQGIAPSVRQEIDGKTNTYSMDTEQPQTKTVCLGKTTICHQEPINKAPTKQPAQPQATVAPTVEVPKVQGSCKAGSYEATMKLPNGSDLKYCVIKG</sequence>
<evidence type="ECO:0000256" key="2">
    <source>
        <dbReference type="ARBA" id="ARBA00022638"/>
    </source>
</evidence>
<dbReference type="EMBL" id="JARTOI010000001">
    <property type="protein sequence ID" value="MDK5169070.1"/>
    <property type="molecule type" value="Genomic_DNA"/>
</dbReference>
<keyword evidence="1" id="KW-0929">Antimicrobial</keyword>
<evidence type="ECO:0000313" key="5">
    <source>
        <dbReference type="Proteomes" id="UP001174748"/>
    </source>
</evidence>
<name>A0ABT7G5N4_9GAMM</name>
<dbReference type="SUPFAM" id="SSF53955">
    <property type="entry name" value="Lysozyme-like"/>
    <property type="match status" value="1"/>
</dbReference>
<feature type="region of interest" description="Disordered" evidence="3">
    <location>
        <begin position="43"/>
        <end position="79"/>
    </location>
</feature>
<evidence type="ECO:0000256" key="1">
    <source>
        <dbReference type="ARBA" id="ARBA00022529"/>
    </source>
</evidence>
<dbReference type="Gene3D" id="1.10.530.40">
    <property type="match status" value="1"/>
</dbReference>
<keyword evidence="5" id="KW-1185">Reference proteome</keyword>